<sequence>MKTQVVLTPRIVKISLAGSLLSLSMLIVGCATDRLDLAPASYTQPWSPDANAAVGSSSFSVPPNPLVAELAPPPTIKREHTYSLPELIDIAQSQNPDTRIAWQQARQAALAVGMGEAIFLPIISASVIGGYQSTTTPLPYAIGGDKDLKTSGSAVVPALALQWLIFDFGQRSALLDAAKQTSYAANVSFNGMHQKLIYDVTRSYFQYGAAQTQRQIAEQTLKNSLKIQDAAEERQKNGIAMTVEVALAQQQVAQSELRRVVAKGTERDTYQALLGAMGVSPSLEMKVGYAESRALPDGVSAPTENMIRLALSQRPDVLASYAAVEAAKAGIKATEADFLPKVYLAGAVMGVLIFRDCPASASKPHLPVFWSASVSLFMMVGYARRG</sequence>
<organism evidence="3 4">
    <name type="scientific">Yersinia enterocolitica</name>
    <dbReference type="NCBI Taxonomy" id="630"/>
    <lineage>
        <taxon>Bacteria</taxon>
        <taxon>Pseudomonadati</taxon>
        <taxon>Pseudomonadota</taxon>
        <taxon>Gammaproteobacteria</taxon>
        <taxon>Enterobacterales</taxon>
        <taxon>Yersiniaceae</taxon>
        <taxon>Yersinia</taxon>
    </lineage>
</organism>
<evidence type="ECO:0000313" key="4">
    <source>
        <dbReference type="Proteomes" id="UP000041601"/>
    </source>
</evidence>
<dbReference type="Pfam" id="PF02321">
    <property type="entry name" value="OEP"/>
    <property type="match status" value="1"/>
</dbReference>
<name>A0ABP1Y6B0_YEREN</name>
<proteinExistence type="inferred from homology"/>
<dbReference type="InterPro" id="IPR028351">
    <property type="entry name" value="CyaE"/>
</dbReference>
<evidence type="ECO:0000313" key="3">
    <source>
        <dbReference type="EMBL" id="CNE01798.1"/>
    </source>
</evidence>
<dbReference type="PANTHER" id="PTHR30203:SF29">
    <property type="entry name" value="PROTEIN CYAE"/>
    <property type="match status" value="1"/>
</dbReference>
<dbReference type="EMBL" id="CPXJ01000034">
    <property type="protein sequence ID" value="CNE01798.1"/>
    <property type="molecule type" value="Genomic_DNA"/>
</dbReference>
<evidence type="ECO:0000256" key="1">
    <source>
        <dbReference type="ARBA" id="ARBA00004459"/>
    </source>
</evidence>
<dbReference type="InterPro" id="IPR010131">
    <property type="entry name" value="MdtP/NodT-like"/>
</dbReference>
<reference evidence="3 4" key="1">
    <citation type="submission" date="2015-03" db="EMBL/GenBank/DDBJ databases">
        <authorList>
            <consortium name="Pathogen Informatics"/>
            <person name="Murphy D."/>
        </authorList>
    </citation>
    <scope>NUCLEOTIDE SEQUENCE [LARGE SCALE GENOMIC DNA]</scope>
    <source>
        <strain evidence="3 4">IP05342</strain>
    </source>
</reference>
<dbReference type="PIRSF" id="PIRSF001892">
    <property type="entry name" value="CyaE"/>
    <property type="match status" value="1"/>
</dbReference>
<protein>
    <submittedName>
        <fullName evidence="3">Outer membrane protein</fullName>
    </submittedName>
</protein>
<keyword evidence="4" id="KW-1185">Reference proteome</keyword>
<comment type="subcellular location">
    <subcellularLocation>
        <location evidence="1">Cell outer membrane</location>
        <topology evidence="1">Lipid-anchor</topology>
    </subcellularLocation>
</comment>
<dbReference type="PANTHER" id="PTHR30203">
    <property type="entry name" value="OUTER MEMBRANE CATION EFFLUX PROTEIN"/>
    <property type="match status" value="1"/>
</dbReference>
<dbReference type="Proteomes" id="UP000041601">
    <property type="component" value="Unassembled WGS sequence"/>
</dbReference>
<comment type="similarity">
    <text evidence="2">Belongs to the outer membrane factor (OMF) (TC 1.B.17) family.</text>
</comment>
<dbReference type="Gene3D" id="1.20.1600.10">
    <property type="entry name" value="Outer membrane efflux proteins (OEP)"/>
    <property type="match status" value="1"/>
</dbReference>
<comment type="caution">
    <text evidence="3">The sequence shown here is derived from an EMBL/GenBank/DDBJ whole genome shotgun (WGS) entry which is preliminary data.</text>
</comment>
<gene>
    <name evidence="3" type="primary">cusC_2</name>
    <name evidence="3" type="ORF">ERS137959_02799</name>
</gene>
<dbReference type="PROSITE" id="PS51257">
    <property type="entry name" value="PROKAR_LIPOPROTEIN"/>
    <property type="match status" value="1"/>
</dbReference>
<accession>A0ABP1Y6B0</accession>
<dbReference type="SUPFAM" id="SSF56954">
    <property type="entry name" value="Outer membrane efflux proteins (OEP)"/>
    <property type="match status" value="1"/>
</dbReference>
<dbReference type="InterPro" id="IPR003423">
    <property type="entry name" value="OMP_efflux"/>
</dbReference>
<evidence type="ECO:0000256" key="2">
    <source>
        <dbReference type="ARBA" id="ARBA00007613"/>
    </source>
</evidence>